<evidence type="ECO:0000313" key="2">
    <source>
        <dbReference type="EMBL" id="TXD67863.1"/>
    </source>
</evidence>
<dbReference type="CDD" id="cd03801">
    <property type="entry name" value="GT4_PimA-like"/>
    <property type="match status" value="1"/>
</dbReference>
<dbReference type="SUPFAM" id="SSF53756">
    <property type="entry name" value="UDP-Glycosyltransferase/glycogen phosphorylase"/>
    <property type="match status" value="1"/>
</dbReference>
<dbReference type="Gene3D" id="3.40.50.2000">
    <property type="entry name" value="Glycogen Phosphorylase B"/>
    <property type="match status" value="2"/>
</dbReference>
<comment type="caution">
    <text evidence="2">The sequence shown here is derived from an EMBL/GenBank/DDBJ whole genome shotgun (WGS) entry which is preliminary data.</text>
</comment>
<dbReference type="Pfam" id="PF00534">
    <property type="entry name" value="Glycos_transf_1"/>
    <property type="match status" value="1"/>
</dbReference>
<dbReference type="EMBL" id="VORU01000022">
    <property type="protein sequence ID" value="TXD67863.1"/>
    <property type="molecule type" value="Genomic_DNA"/>
</dbReference>
<dbReference type="InterPro" id="IPR001296">
    <property type="entry name" value="Glyco_trans_1"/>
</dbReference>
<sequence>MNNKSILIHAWSIHYDGLSHYLPYTHWVYLNEIVNYYNKVSLLSPVISNSNASKESLVSIKDFHNVSVVPLPASTSYVNTIKHFLSYLKIYRRLTNYHTAYARYPVPFGWLQKLFLKDSNRIIHFVGDPIDAAKNNPNFSVLKKTLLTTFFRPEHSMYLWACKGAKVYTNGYHLAERLEKQGISAIPLISSTLNEDDFFFNDNKVIDSQKPKLLYLGYLRKAKGVETVINAYKKLKEKCPNASLTIVGSGEFEVQLKKIVSDYKLTNVRFLGHVDNRLKLNEIIRDHDIFCFASLSEGSPRVILEAMANGINVVSTPVGSLPRVFKDDVEILFADFNDENQFFEKISRLLNDRELTNSLRLNAFNKVKNFTIESFIKKIFYEA</sequence>
<name>A0A5C6YLW5_9FLAO</name>
<accession>A0A5C6YLW5</accession>
<protein>
    <submittedName>
        <fullName evidence="2">Glycosyltransferase family 4 protein</fullName>
    </submittedName>
</protein>
<dbReference type="GO" id="GO:0016757">
    <property type="term" value="F:glycosyltransferase activity"/>
    <property type="evidence" value="ECO:0007669"/>
    <property type="project" value="InterPro"/>
</dbReference>
<feature type="domain" description="Glycosyl transferase family 1" evidence="1">
    <location>
        <begin position="203"/>
        <end position="364"/>
    </location>
</feature>
<reference evidence="2 3" key="1">
    <citation type="submission" date="2019-08" db="EMBL/GenBank/DDBJ databases">
        <title>Genome of Aequorivita lipolytica Y10-2 (type strain).</title>
        <authorList>
            <person name="Bowman J.P."/>
        </authorList>
    </citation>
    <scope>NUCLEOTIDE SEQUENCE [LARGE SCALE GENOMIC DNA]</scope>
    <source>
        <strain evidence="2 3">Y10-2</strain>
    </source>
</reference>
<gene>
    <name evidence="2" type="ORF">ESV24_14770</name>
</gene>
<dbReference type="Proteomes" id="UP000321945">
    <property type="component" value="Unassembled WGS sequence"/>
</dbReference>
<keyword evidence="2" id="KW-0808">Transferase</keyword>
<proteinExistence type="predicted"/>
<dbReference type="OrthoDB" id="9795068at2"/>
<dbReference type="PANTHER" id="PTHR45947">
    <property type="entry name" value="SULFOQUINOVOSYL TRANSFERASE SQD2"/>
    <property type="match status" value="1"/>
</dbReference>
<dbReference type="InterPro" id="IPR050194">
    <property type="entry name" value="Glycosyltransferase_grp1"/>
</dbReference>
<evidence type="ECO:0000259" key="1">
    <source>
        <dbReference type="Pfam" id="PF00534"/>
    </source>
</evidence>
<evidence type="ECO:0000313" key="3">
    <source>
        <dbReference type="Proteomes" id="UP000321945"/>
    </source>
</evidence>
<organism evidence="2 3">
    <name type="scientific">Aequorivita lipolytica</name>
    <dbReference type="NCBI Taxonomy" id="153267"/>
    <lineage>
        <taxon>Bacteria</taxon>
        <taxon>Pseudomonadati</taxon>
        <taxon>Bacteroidota</taxon>
        <taxon>Flavobacteriia</taxon>
        <taxon>Flavobacteriales</taxon>
        <taxon>Flavobacteriaceae</taxon>
        <taxon>Aequorivita</taxon>
    </lineage>
</organism>
<dbReference type="RefSeq" id="WP_111815795.1">
    <property type="nucleotide sequence ID" value="NZ_CBCRZQ010000004.1"/>
</dbReference>
<dbReference type="PANTHER" id="PTHR45947:SF3">
    <property type="entry name" value="SULFOQUINOVOSYL TRANSFERASE SQD2"/>
    <property type="match status" value="1"/>
</dbReference>
<keyword evidence="3" id="KW-1185">Reference proteome</keyword>
<dbReference type="AlphaFoldDB" id="A0A5C6YLW5"/>